<accession>A0A1I0DXY6</accession>
<dbReference type="STRING" id="1123402.SAMN02583745_02150"/>
<feature type="active site" evidence="5">
    <location>
        <position position="47"/>
    </location>
</feature>
<dbReference type="GO" id="GO:0008113">
    <property type="term" value="F:peptide-methionine (S)-S-oxide reductase activity"/>
    <property type="evidence" value="ECO:0007669"/>
    <property type="project" value="UniProtKB-UniRule"/>
</dbReference>
<comment type="catalytic activity">
    <reaction evidence="4 5">
        <text>[thioredoxin]-disulfide + L-methionine + H2O = L-methionine (S)-S-oxide + [thioredoxin]-dithiol</text>
        <dbReference type="Rhea" id="RHEA:19993"/>
        <dbReference type="Rhea" id="RHEA-COMP:10698"/>
        <dbReference type="Rhea" id="RHEA-COMP:10700"/>
        <dbReference type="ChEBI" id="CHEBI:15377"/>
        <dbReference type="ChEBI" id="CHEBI:29950"/>
        <dbReference type="ChEBI" id="CHEBI:50058"/>
        <dbReference type="ChEBI" id="CHEBI:57844"/>
        <dbReference type="ChEBI" id="CHEBI:58772"/>
        <dbReference type="EC" id="1.8.4.11"/>
    </reaction>
</comment>
<dbReference type="GO" id="GO:0033744">
    <property type="term" value="F:L-methionine:thioredoxin-disulfide S-oxidoreductase activity"/>
    <property type="evidence" value="ECO:0007669"/>
    <property type="project" value="RHEA"/>
</dbReference>
<evidence type="ECO:0000313" key="8">
    <source>
        <dbReference type="Proteomes" id="UP000242642"/>
    </source>
</evidence>
<keyword evidence="2 5" id="KW-0560">Oxidoreductase</keyword>
<dbReference type="Pfam" id="PF01625">
    <property type="entry name" value="PMSR"/>
    <property type="match status" value="1"/>
</dbReference>
<dbReference type="Gene3D" id="3.30.1060.10">
    <property type="entry name" value="Peptide methionine sulphoxide reductase MsrA"/>
    <property type="match status" value="1"/>
</dbReference>
<dbReference type="SUPFAM" id="SSF55068">
    <property type="entry name" value="Peptide methionine sulfoxide reductase"/>
    <property type="match status" value="1"/>
</dbReference>
<comment type="function">
    <text evidence="5">Has an important function as a repair enzyme for proteins that have been inactivated by oxidation. Catalyzes the reversible oxidation-reduction of methionine sulfoxide in proteins to methionine.</text>
</comment>
<comment type="similarity">
    <text evidence="1 5">Belongs to the MsrA Met sulfoxide reductase family.</text>
</comment>
<dbReference type="InterPro" id="IPR050162">
    <property type="entry name" value="MsrA_MetSO_reductase"/>
</dbReference>
<evidence type="ECO:0000256" key="3">
    <source>
        <dbReference type="ARBA" id="ARBA00047806"/>
    </source>
</evidence>
<dbReference type="OrthoDB" id="4174719at2"/>
<reference evidence="8" key="1">
    <citation type="submission" date="2016-10" db="EMBL/GenBank/DDBJ databases">
        <authorList>
            <person name="Varghese N."/>
            <person name="Submissions S."/>
        </authorList>
    </citation>
    <scope>NUCLEOTIDE SEQUENCE [LARGE SCALE GENOMIC DNA]</scope>
    <source>
        <strain evidence="8">DSM 18579</strain>
    </source>
</reference>
<name>A0A1I0DXY6_9GAMM</name>
<evidence type="ECO:0000259" key="6">
    <source>
        <dbReference type="Pfam" id="PF01625"/>
    </source>
</evidence>
<dbReference type="GO" id="GO:0005737">
    <property type="term" value="C:cytoplasm"/>
    <property type="evidence" value="ECO:0007669"/>
    <property type="project" value="TreeGrafter"/>
</dbReference>
<dbReference type="PANTHER" id="PTHR42799">
    <property type="entry name" value="MITOCHONDRIAL PEPTIDE METHIONINE SULFOXIDE REDUCTASE"/>
    <property type="match status" value="1"/>
</dbReference>
<dbReference type="RefSeq" id="WP_093320843.1">
    <property type="nucleotide sequence ID" value="NZ_FOHV01000020.1"/>
</dbReference>
<evidence type="ECO:0000256" key="1">
    <source>
        <dbReference type="ARBA" id="ARBA00005591"/>
    </source>
</evidence>
<dbReference type="NCBIfam" id="TIGR00401">
    <property type="entry name" value="msrA"/>
    <property type="match status" value="1"/>
</dbReference>
<dbReference type="GO" id="GO:0034599">
    <property type="term" value="P:cellular response to oxidative stress"/>
    <property type="evidence" value="ECO:0007669"/>
    <property type="project" value="TreeGrafter"/>
</dbReference>
<sequence>MATIDKYINSNARTNYPYELPIFNAISRVNFHEIDRRFNFTTFGMGCFWGVERLFWKLPGVYVTMVGYSAGTFDYPTYEEVCTGQTGHAEVVRIYFDDSKITFASLLKNFWENHDPTQGMQQGNDIGSQYRSLIICKDEEQMQQAETSYKAYSEALAMANYGKTITTEILPQQPFYFAEPYHQQYLFKNPNGYCGLGGTGICLL</sequence>
<dbReference type="Proteomes" id="UP000242642">
    <property type="component" value="Unassembled WGS sequence"/>
</dbReference>
<dbReference type="HAMAP" id="MF_01401">
    <property type="entry name" value="MsrA"/>
    <property type="match status" value="1"/>
</dbReference>
<dbReference type="EC" id="1.8.4.11" evidence="5"/>
<gene>
    <name evidence="5" type="primary">msrA</name>
    <name evidence="7" type="ORF">SAMN02583745_02150</name>
</gene>
<evidence type="ECO:0000256" key="5">
    <source>
        <dbReference type="HAMAP-Rule" id="MF_01401"/>
    </source>
</evidence>
<comment type="catalytic activity">
    <reaction evidence="3 5">
        <text>L-methionyl-[protein] + [thioredoxin]-disulfide + H2O = L-methionyl-(S)-S-oxide-[protein] + [thioredoxin]-dithiol</text>
        <dbReference type="Rhea" id="RHEA:14217"/>
        <dbReference type="Rhea" id="RHEA-COMP:10698"/>
        <dbReference type="Rhea" id="RHEA-COMP:10700"/>
        <dbReference type="Rhea" id="RHEA-COMP:12313"/>
        <dbReference type="Rhea" id="RHEA-COMP:12315"/>
        <dbReference type="ChEBI" id="CHEBI:15377"/>
        <dbReference type="ChEBI" id="CHEBI:16044"/>
        <dbReference type="ChEBI" id="CHEBI:29950"/>
        <dbReference type="ChEBI" id="CHEBI:44120"/>
        <dbReference type="ChEBI" id="CHEBI:50058"/>
        <dbReference type="EC" id="1.8.4.11"/>
    </reaction>
</comment>
<evidence type="ECO:0000313" key="7">
    <source>
        <dbReference type="EMBL" id="SET36744.1"/>
    </source>
</evidence>
<feature type="domain" description="Peptide methionine sulphoxide reductase MsrA" evidence="6">
    <location>
        <begin position="42"/>
        <end position="194"/>
    </location>
</feature>
<dbReference type="AlphaFoldDB" id="A0A1I0DXY6"/>
<dbReference type="InterPro" id="IPR002569">
    <property type="entry name" value="Met_Sox_Rdtase_MsrA_dom"/>
</dbReference>
<protein>
    <recommendedName>
        <fullName evidence="5">Peptide methionine sulfoxide reductase MsrA</fullName>
        <shortName evidence="5">Protein-methionine-S-oxide reductase</shortName>
        <ecNumber evidence="5">1.8.4.11</ecNumber>
    </recommendedName>
    <alternativeName>
        <fullName evidence="5">Peptide-methionine (S)-S-oxide reductase</fullName>
        <shortName evidence="5">Peptide Met(O) reductase</shortName>
    </alternativeName>
</protein>
<evidence type="ECO:0000256" key="2">
    <source>
        <dbReference type="ARBA" id="ARBA00023002"/>
    </source>
</evidence>
<dbReference type="PANTHER" id="PTHR42799:SF2">
    <property type="entry name" value="MITOCHONDRIAL PEPTIDE METHIONINE SULFOXIDE REDUCTASE"/>
    <property type="match status" value="1"/>
</dbReference>
<proteinExistence type="inferred from homology"/>
<organism evidence="7 8">
    <name type="scientific">Thorsellia anophelis DSM 18579</name>
    <dbReference type="NCBI Taxonomy" id="1123402"/>
    <lineage>
        <taxon>Bacteria</taxon>
        <taxon>Pseudomonadati</taxon>
        <taxon>Pseudomonadota</taxon>
        <taxon>Gammaproteobacteria</taxon>
        <taxon>Enterobacterales</taxon>
        <taxon>Thorselliaceae</taxon>
        <taxon>Thorsellia</taxon>
    </lineage>
</organism>
<evidence type="ECO:0000256" key="4">
    <source>
        <dbReference type="ARBA" id="ARBA00048782"/>
    </source>
</evidence>
<dbReference type="EMBL" id="FOHV01000020">
    <property type="protein sequence ID" value="SET36744.1"/>
    <property type="molecule type" value="Genomic_DNA"/>
</dbReference>
<dbReference type="InterPro" id="IPR036509">
    <property type="entry name" value="Met_Sox_Rdtase_MsrA_sf"/>
</dbReference>
<keyword evidence="8" id="KW-1185">Reference proteome</keyword>